<dbReference type="EMBL" id="CAXAMM010007906">
    <property type="protein sequence ID" value="CAK9015794.1"/>
    <property type="molecule type" value="Genomic_DNA"/>
</dbReference>
<proteinExistence type="predicted"/>
<evidence type="ECO:0000313" key="2">
    <source>
        <dbReference type="EMBL" id="CAK9015794.1"/>
    </source>
</evidence>
<evidence type="ECO:0008006" key="4">
    <source>
        <dbReference type="Google" id="ProtNLM"/>
    </source>
</evidence>
<keyword evidence="1" id="KW-0472">Membrane</keyword>
<keyword evidence="1" id="KW-0812">Transmembrane</keyword>
<dbReference type="Proteomes" id="UP001642464">
    <property type="component" value="Unassembled WGS sequence"/>
</dbReference>
<feature type="transmembrane region" description="Helical" evidence="1">
    <location>
        <begin position="75"/>
        <end position="98"/>
    </location>
</feature>
<organism evidence="2 3">
    <name type="scientific">Durusdinium trenchii</name>
    <dbReference type="NCBI Taxonomy" id="1381693"/>
    <lineage>
        <taxon>Eukaryota</taxon>
        <taxon>Sar</taxon>
        <taxon>Alveolata</taxon>
        <taxon>Dinophyceae</taxon>
        <taxon>Suessiales</taxon>
        <taxon>Symbiodiniaceae</taxon>
        <taxon>Durusdinium</taxon>
    </lineage>
</organism>
<evidence type="ECO:0000256" key="1">
    <source>
        <dbReference type="SAM" id="Phobius"/>
    </source>
</evidence>
<keyword evidence="3" id="KW-1185">Reference proteome</keyword>
<accession>A0ABP0JMY4</accession>
<name>A0ABP0JMY4_9DINO</name>
<sequence length="195" mass="20068">MGAEDQDYPQGGSGGSRGGGLMKLLGYNFFPASPSEVESTSNRVLVVRLVQFILALVSLIAAAGSEFTGTGVFDWALACAILAWLFVMTVGVCGVLSMKGFTGSPAIQATYILGGLVGDSIFMFLTMSAATAAAAIGSVCNQNLSGAASDICSAPRLTAAMLFLLCFSFIYSAPLSLMMVHSRDLVPATGNLANV</sequence>
<protein>
    <recommendedName>
        <fullName evidence="4">CASP-like protein</fullName>
    </recommendedName>
</protein>
<feature type="transmembrane region" description="Helical" evidence="1">
    <location>
        <begin position="157"/>
        <end position="177"/>
    </location>
</feature>
<evidence type="ECO:0000313" key="3">
    <source>
        <dbReference type="Proteomes" id="UP001642464"/>
    </source>
</evidence>
<gene>
    <name evidence="2" type="ORF">SCF082_LOCUS12915</name>
</gene>
<feature type="transmembrane region" description="Helical" evidence="1">
    <location>
        <begin position="110"/>
        <end position="137"/>
    </location>
</feature>
<reference evidence="2 3" key="1">
    <citation type="submission" date="2024-02" db="EMBL/GenBank/DDBJ databases">
        <authorList>
            <person name="Chen Y."/>
            <person name="Shah S."/>
            <person name="Dougan E. K."/>
            <person name="Thang M."/>
            <person name="Chan C."/>
        </authorList>
    </citation>
    <scope>NUCLEOTIDE SEQUENCE [LARGE SCALE GENOMIC DNA]</scope>
</reference>
<feature type="transmembrane region" description="Helical" evidence="1">
    <location>
        <begin position="45"/>
        <end position="63"/>
    </location>
</feature>
<comment type="caution">
    <text evidence="2">The sequence shown here is derived from an EMBL/GenBank/DDBJ whole genome shotgun (WGS) entry which is preliminary data.</text>
</comment>
<keyword evidence="1" id="KW-1133">Transmembrane helix</keyword>